<dbReference type="PANTHER" id="PTHR31412">
    <property type="entry name" value="ZINC METALLOPROTEASE EGY1"/>
    <property type="match status" value="1"/>
</dbReference>
<evidence type="ECO:0000256" key="1">
    <source>
        <dbReference type="ARBA" id="ARBA00001947"/>
    </source>
</evidence>
<feature type="domain" description="Peptidase M50" evidence="11">
    <location>
        <begin position="248"/>
        <end position="417"/>
    </location>
</feature>
<feature type="transmembrane region" description="Helical" evidence="10">
    <location>
        <begin position="207"/>
        <end position="228"/>
    </location>
</feature>
<evidence type="ECO:0000256" key="4">
    <source>
        <dbReference type="ARBA" id="ARBA00022670"/>
    </source>
</evidence>
<evidence type="ECO:0000256" key="2">
    <source>
        <dbReference type="ARBA" id="ARBA00004141"/>
    </source>
</evidence>
<evidence type="ECO:0000256" key="10">
    <source>
        <dbReference type="SAM" id="Phobius"/>
    </source>
</evidence>
<dbReference type="AlphaFoldDB" id="A0A2G4EX03"/>
<gene>
    <name evidence="12" type="ORF">CP500_018155</name>
</gene>
<keyword evidence="8 10" id="KW-1133">Transmembrane helix</keyword>
<feature type="transmembrane region" description="Helical" evidence="10">
    <location>
        <begin position="248"/>
        <end position="266"/>
    </location>
</feature>
<dbReference type="GO" id="GO:0006508">
    <property type="term" value="P:proteolysis"/>
    <property type="evidence" value="ECO:0007669"/>
    <property type="project" value="UniProtKB-KW"/>
</dbReference>
<feature type="transmembrane region" description="Helical" evidence="10">
    <location>
        <begin position="308"/>
        <end position="329"/>
    </location>
</feature>
<feature type="transmembrane region" description="Helical" evidence="10">
    <location>
        <begin position="62"/>
        <end position="80"/>
    </location>
</feature>
<name>A0A2G4EX03_9CYAN</name>
<dbReference type="InterPro" id="IPR008915">
    <property type="entry name" value="Peptidase_M50"/>
</dbReference>
<dbReference type="EMBL" id="NXIB02000128">
    <property type="protein sequence ID" value="PHX54064.1"/>
    <property type="molecule type" value="Genomic_DNA"/>
</dbReference>
<keyword evidence="6" id="KW-0378">Hydrolase</keyword>
<keyword evidence="13" id="KW-1185">Reference proteome</keyword>
<feature type="transmembrane region" description="Helical" evidence="10">
    <location>
        <begin position="466"/>
        <end position="487"/>
    </location>
</feature>
<keyword evidence="7" id="KW-0809">Transit peptide</keyword>
<dbReference type="RefSeq" id="WP_096829774.1">
    <property type="nucleotide sequence ID" value="NZ_NXIB02000128.1"/>
</dbReference>
<sequence>MMFFLWLFVLGLISYFLLQSSISRITRTPVWLLWLVIMAPALIWSGWILVSGPSKSSPPDWLIIPFLVCPFLYWLLVQLGRKEITSETAEITAGDGTEPAKAKPKPALRPITPEEETSLRDCFPWSIYFLQNLEFRPQAVVCRGHLRTNPEVAYETIRQNVERHFGDRFLVIFQSSFSGQPFFAIVPNPHRQSAENSVKNEPLSRPLFALGLVVITLFTTTIVGAQLAGVTEKIVQSNPSMLIKGLPYAITLMVILGIHESGHYLAAKFHKISTTLPYFIPVPFFLGTFGAFIQIRSPIPNRKALFDVGIAGPLAGLVATLPFLIWGLYHSTVVPIAKNSGMLNFESFNPNFSLMMALLSKLTLGAALSSETAINLHPVAVAGYLGLIVTAFNLMPVGQLDGGHIVHAMFGQRASMAIGQVARLCMLLLSFLEPGLLLWAIILFLTPLNDEPALNDVSELNDWRDALGLVAIGLLLAILLPAPRILVQWLNV</sequence>
<evidence type="ECO:0000256" key="3">
    <source>
        <dbReference type="ARBA" id="ARBA00007931"/>
    </source>
</evidence>
<feature type="transmembrane region" description="Helical" evidence="10">
    <location>
        <begin position="33"/>
        <end position="50"/>
    </location>
</feature>
<keyword evidence="9 10" id="KW-0472">Membrane</keyword>
<evidence type="ECO:0000256" key="6">
    <source>
        <dbReference type="ARBA" id="ARBA00022801"/>
    </source>
</evidence>
<dbReference type="OrthoDB" id="494312at2"/>
<comment type="similarity">
    <text evidence="3">Belongs to the peptidase M50B family.</text>
</comment>
<dbReference type="GO" id="GO:0016020">
    <property type="term" value="C:membrane"/>
    <property type="evidence" value="ECO:0007669"/>
    <property type="project" value="UniProtKB-SubCell"/>
</dbReference>
<comment type="cofactor">
    <cofactor evidence="1">
        <name>Zn(2+)</name>
        <dbReference type="ChEBI" id="CHEBI:29105"/>
    </cofactor>
</comment>
<reference evidence="12" key="1">
    <citation type="submission" date="2017-10" db="EMBL/GenBank/DDBJ databases">
        <title>Draft genome sequence of the planktic cyanobacteria Tychonema bourrellyi isolated from alpine lentic freshwater.</title>
        <authorList>
            <person name="Tett A."/>
            <person name="Armanini F."/>
            <person name="Asnicar F."/>
            <person name="Boscaini A."/>
            <person name="Pasolli E."/>
            <person name="Zolfo M."/>
            <person name="Donati C."/>
            <person name="Salmaso N."/>
            <person name="Segata N."/>
        </authorList>
    </citation>
    <scope>NUCLEOTIDE SEQUENCE</scope>
    <source>
        <strain evidence="12">FEM_GT703</strain>
    </source>
</reference>
<evidence type="ECO:0000256" key="9">
    <source>
        <dbReference type="ARBA" id="ARBA00023136"/>
    </source>
</evidence>
<evidence type="ECO:0000256" key="7">
    <source>
        <dbReference type="ARBA" id="ARBA00022946"/>
    </source>
</evidence>
<feature type="transmembrane region" description="Helical" evidence="10">
    <location>
        <begin position="278"/>
        <end position="296"/>
    </location>
</feature>
<keyword evidence="5 10" id="KW-0812">Transmembrane</keyword>
<evidence type="ECO:0000313" key="12">
    <source>
        <dbReference type="EMBL" id="PHX54064.1"/>
    </source>
</evidence>
<comment type="subcellular location">
    <subcellularLocation>
        <location evidence="2">Membrane</location>
        <topology evidence="2">Multi-pass membrane protein</topology>
    </subcellularLocation>
</comment>
<protein>
    <submittedName>
        <fullName evidence="12">Site-2 protease family protein</fullName>
    </submittedName>
</protein>
<dbReference type="PANTHER" id="PTHR31412:SF0">
    <property type="entry name" value="ZINC METALLOPROTEASE EGY1, CHLOROPLASTIC-RELATED"/>
    <property type="match status" value="1"/>
</dbReference>
<organism evidence="12 13">
    <name type="scientific">Tychonema bourrellyi FEM_GT703</name>
    <dbReference type="NCBI Taxonomy" id="2040638"/>
    <lineage>
        <taxon>Bacteria</taxon>
        <taxon>Bacillati</taxon>
        <taxon>Cyanobacteriota</taxon>
        <taxon>Cyanophyceae</taxon>
        <taxon>Oscillatoriophycideae</taxon>
        <taxon>Oscillatoriales</taxon>
        <taxon>Microcoleaceae</taxon>
        <taxon>Tychonema</taxon>
    </lineage>
</organism>
<keyword evidence="4 12" id="KW-0645">Protease</keyword>
<dbReference type="Proteomes" id="UP000226442">
    <property type="component" value="Unassembled WGS sequence"/>
</dbReference>
<evidence type="ECO:0000256" key="5">
    <source>
        <dbReference type="ARBA" id="ARBA00022692"/>
    </source>
</evidence>
<proteinExistence type="inferred from homology"/>
<dbReference type="CDD" id="cd06160">
    <property type="entry name" value="S2P-M50_like_2"/>
    <property type="match status" value="1"/>
</dbReference>
<feature type="transmembrane region" description="Helical" evidence="10">
    <location>
        <begin position="421"/>
        <end position="446"/>
    </location>
</feature>
<accession>A0A2G4EX03</accession>
<dbReference type="Pfam" id="PF02163">
    <property type="entry name" value="Peptidase_M50"/>
    <property type="match status" value="1"/>
</dbReference>
<evidence type="ECO:0000313" key="13">
    <source>
        <dbReference type="Proteomes" id="UP000226442"/>
    </source>
</evidence>
<dbReference type="GO" id="GO:0008233">
    <property type="term" value="F:peptidase activity"/>
    <property type="evidence" value="ECO:0007669"/>
    <property type="project" value="UniProtKB-KW"/>
</dbReference>
<dbReference type="InterPro" id="IPR044838">
    <property type="entry name" value="EGY1-like"/>
</dbReference>
<comment type="caution">
    <text evidence="12">The sequence shown here is derived from an EMBL/GenBank/DDBJ whole genome shotgun (WGS) entry which is preliminary data.</text>
</comment>
<evidence type="ECO:0000256" key="8">
    <source>
        <dbReference type="ARBA" id="ARBA00022989"/>
    </source>
</evidence>
<evidence type="ECO:0000259" key="11">
    <source>
        <dbReference type="Pfam" id="PF02163"/>
    </source>
</evidence>